<accession>A0A4Q2K2W9</accession>
<dbReference type="Pfam" id="PF19124">
    <property type="entry name" value="DUF5808"/>
    <property type="match status" value="1"/>
</dbReference>
<evidence type="ECO:0000259" key="3">
    <source>
        <dbReference type="Pfam" id="PF19124"/>
    </source>
</evidence>
<feature type="domain" description="DUF1648" evidence="2">
    <location>
        <begin position="153"/>
        <end position="197"/>
    </location>
</feature>
<keyword evidence="1" id="KW-0472">Membrane</keyword>
<organism evidence="4 5">
    <name type="scientific">Senegalimassilia faecalis</name>
    <dbReference type="NCBI Taxonomy" id="2509433"/>
    <lineage>
        <taxon>Bacteria</taxon>
        <taxon>Bacillati</taxon>
        <taxon>Actinomycetota</taxon>
        <taxon>Coriobacteriia</taxon>
        <taxon>Coriobacteriales</taxon>
        <taxon>Coriobacteriaceae</taxon>
        <taxon>Senegalimassilia</taxon>
    </lineage>
</organism>
<reference evidence="4 5" key="1">
    <citation type="submission" date="2019-01" db="EMBL/GenBank/DDBJ databases">
        <title>Senegalimassilia sp. nov. KGMB04484 isolated human feces.</title>
        <authorList>
            <person name="Han K.-I."/>
            <person name="Kim J.-S."/>
            <person name="Lee K.C."/>
            <person name="Suh M.K."/>
            <person name="Eom M.K."/>
            <person name="Lee J.H."/>
            <person name="Park S.-H."/>
            <person name="Kang S.W."/>
            <person name="Park J.-E."/>
            <person name="Oh B.S."/>
            <person name="Yu S.Y."/>
            <person name="Choi S.-H."/>
            <person name="Lee D.H."/>
            <person name="Yoon H."/>
            <person name="Kim B.-Y."/>
            <person name="Lee J.H."/>
            <person name="Lee J.-S."/>
        </authorList>
    </citation>
    <scope>NUCLEOTIDE SEQUENCE [LARGE SCALE GENOMIC DNA]</scope>
    <source>
        <strain evidence="4 5">KGMB04484</strain>
    </source>
</reference>
<dbReference type="OrthoDB" id="9808690at2"/>
<gene>
    <name evidence="4" type="ORF">ET524_03055</name>
</gene>
<evidence type="ECO:0000313" key="5">
    <source>
        <dbReference type="Proteomes" id="UP000293345"/>
    </source>
</evidence>
<dbReference type="InterPro" id="IPR012867">
    <property type="entry name" value="DUF1648"/>
</dbReference>
<dbReference type="GO" id="GO:0009636">
    <property type="term" value="P:response to toxic substance"/>
    <property type="evidence" value="ECO:0007669"/>
    <property type="project" value="TreeGrafter"/>
</dbReference>
<dbReference type="Proteomes" id="UP000293345">
    <property type="component" value="Unassembled WGS sequence"/>
</dbReference>
<evidence type="ECO:0000256" key="1">
    <source>
        <dbReference type="SAM" id="Phobius"/>
    </source>
</evidence>
<dbReference type="EMBL" id="SDPW01000001">
    <property type="protein sequence ID" value="RXZ53582.1"/>
    <property type="molecule type" value="Genomic_DNA"/>
</dbReference>
<evidence type="ECO:0000259" key="2">
    <source>
        <dbReference type="Pfam" id="PF07853"/>
    </source>
</evidence>
<sequence length="374" mass="39819">MSNSEVQAIMLILVAFIPLVGLTMALTPRLQPRGEVFSVSVPTSAWDDPRIRRLMNRYVAIVIAATALFTVAALALCLMGNAEASLAVVVVASLALMVIGYGLILRYRAKVQGLKRACGWVAQSQQHVATIGEGVEQAPRPISLAWNWLYVPLVALTVAVVAAGYGSMPDAIPMHVDVSGNVTDMVPKSPMVAAFPVALEVFLAAVFAFCHWTVLRSKKGLEPGRPASSSWAYGMFAYAQTTFLLVMGLAFTAACGLGMALAMIGIVSMGAAVAVIVGVALLCVVGDLIVGVKYGQSGSRVFRMEASDTLLSDDDRFWKLGMLYCNPDDASLFLPQRSGIGWTVNWGRPAAWAMVAAFVLIVAAFIAICVVMVR</sequence>
<feature type="transmembrane region" description="Helical" evidence="1">
    <location>
        <begin position="236"/>
        <end position="266"/>
    </location>
</feature>
<feature type="transmembrane region" description="Helical" evidence="1">
    <location>
        <begin position="148"/>
        <end position="168"/>
    </location>
</feature>
<feature type="transmembrane region" description="Helical" evidence="1">
    <location>
        <begin position="193"/>
        <end position="215"/>
    </location>
</feature>
<keyword evidence="5" id="KW-1185">Reference proteome</keyword>
<dbReference type="RefSeq" id="WP_129423280.1">
    <property type="nucleotide sequence ID" value="NZ_SDPW01000001.1"/>
</dbReference>
<keyword evidence="1" id="KW-0812">Transmembrane</keyword>
<feature type="transmembrane region" description="Helical" evidence="1">
    <location>
        <begin position="84"/>
        <end position="105"/>
    </location>
</feature>
<feature type="transmembrane region" description="Helical" evidence="1">
    <location>
        <begin position="272"/>
        <end position="294"/>
    </location>
</feature>
<proteinExistence type="predicted"/>
<dbReference type="PANTHER" id="PTHR37810:SF9">
    <property type="entry name" value="MEMBRANE PROTEIN"/>
    <property type="match status" value="1"/>
</dbReference>
<evidence type="ECO:0000313" key="4">
    <source>
        <dbReference type="EMBL" id="RXZ53582.1"/>
    </source>
</evidence>
<protein>
    <submittedName>
        <fullName evidence="4">DUF1648 domain-containing protein</fullName>
    </submittedName>
</protein>
<feature type="transmembrane region" description="Helical" evidence="1">
    <location>
        <begin position="6"/>
        <end position="26"/>
    </location>
</feature>
<comment type="caution">
    <text evidence="4">The sequence shown here is derived from an EMBL/GenBank/DDBJ whole genome shotgun (WGS) entry which is preliminary data.</text>
</comment>
<feature type="transmembrane region" description="Helical" evidence="1">
    <location>
        <begin position="58"/>
        <end position="78"/>
    </location>
</feature>
<keyword evidence="1" id="KW-1133">Transmembrane helix</keyword>
<dbReference type="InterPro" id="IPR043831">
    <property type="entry name" value="DUF5808"/>
</dbReference>
<feature type="transmembrane region" description="Helical" evidence="1">
    <location>
        <begin position="350"/>
        <end position="373"/>
    </location>
</feature>
<name>A0A4Q2K2W9_9ACTN</name>
<dbReference type="Pfam" id="PF07853">
    <property type="entry name" value="DUF1648"/>
    <property type="match status" value="1"/>
</dbReference>
<dbReference type="AlphaFoldDB" id="A0A4Q2K2W9"/>
<feature type="domain" description="DUF5808" evidence="3">
    <location>
        <begin position="327"/>
        <end position="352"/>
    </location>
</feature>
<dbReference type="PANTHER" id="PTHR37810">
    <property type="entry name" value="IMMUNITY PROTEIN SDPI"/>
    <property type="match status" value="1"/>
</dbReference>